<dbReference type="SMART" id="SM00422">
    <property type="entry name" value="HTH_MERR"/>
    <property type="match status" value="1"/>
</dbReference>
<dbReference type="RefSeq" id="WP_136528380.1">
    <property type="nucleotide sequence ID" value="NZ_STGX01000002.1"/>
</dbReference>
<dbReference type="Proteomes" id="UP000305792">
    <property type="component" value="Unassembled WGS sequence"/>
</dbReference>
<dbReference type="SUPFAM" id="SSF46955">
    <property type="entry name" value="Putative DNA-binding domain"/>
    <property type="match status" value="1"/>
</dbReference>
<evidence type="ECO:0000313" key="3">
    <source>
        <dbReference type="EMBL" id="THV31510.1"/>
    </source>
</evidence>
<accession>A0A4S8PL91</accession>
<protein>
    <submittedName>
        <fullName evidence="3">MerR family transcriptional regulator</fullName>
    </submittedName>
</protein>
<evidence type="ECO:0000313" key="4">
    <source>
        <dbReference type="Proteomes" id="UP000305792"/>
    </source>
</evidence>
<dbReference type="InterPro" id="IPR047057">
    <property type="entry name" value="MerR_fam"/>
</dbReference>
<evidence type="ECO:0000256" key="1">
    <source>
        <dbReference type="ARBA" id="ARBA00023125"/>
    </source>
</evidence>
<comment type="caution">
    <text evidence="3">The sequence shown here is derived from an EMBL/GenBank/DDBJ whole genome shotgun (WGS) entry which is preliminary data.</text>
</comment>
<keyword evidence="4" id="KW-1185">Reference proteome</keyword>
<sequence>MRIGELSERTGVPAATIKYYLREHLLQPGEHGEANAVEYGPAHVHRLTLIRALSETAGLSVAQIGEVLTVLARHPESAFQALGAALAATHRDPKFSLASEGTAEAAERTVDELLGEYGWAEVAPPNYRDALVTALTAFYRLGNPDPQEVLGHYADAAAALASADMQAIAEATRPEGVDVEQAVAATVLGETVFAALRRIAHIAASARAQTEQGPSGTMGP</sequence>
<dbReference type="PANTHER" id="PTHR30204:SF98">
    <property type="entry name" value="HTH-TYPE TRANSCRIPTIONAL REGULATOR ADHR"/>
    <property type="match status" value="1"/>
</dbReference>
<dbReference type="OrthoDB" id="5242095at2"/>
<dbReference type="Pfam" id="PF13411">
    <property type="entry name" value="MerR_1"/>
    <property type="match status" value="1"/>
</dbReference>
<dbReference type="GO" id="GO:0003700">
    <property type="term" value="F:DNA-binding transcription factor activity"/>
    <property type="evidence" value="ECO:0007669"/>
    <property type="project" value="InterPro"/>
</dbReference>
<dbReference type="InterPro" id="IPR000551">
    <property type="entry name" value="MerR-type_HTH_dom"/>
</dbReference>
<feature type="domain" description="HTH merR-type" evidence="2">
    <location>
        <begin position="1"/>
        <end position="70"/>
    </location>
</feature>
<gene>
    <name evidence="3" type="ORF">E9998_03875</name>
</gene>
<name>A0A4S8PL91_9ACTN</name>
<proteinExistence type="predicted"/>
<dbReference type="InterPro" id="IPR009061">
    <property type="entry name" value="DNA-bd_dom_put_sf"/>
</dbReference>
<dbReference type="PANTHER" id="PTHR30204">
    <property type="entry name" value="REDOX-CYCLING DRUG-SENSING TRANSCRIPTIONAL ACTIVATOR SOXR"/>
    <property type="match status" value="1"/>
</dbReference>
<dbReference type="GO" id="GO:0003677">
    <property type="term" value="F:DNA binding"/>
    <property type="evidence" value="ECO:0007669"/>
    <property type="project" value="UniProtKB-KW"/>
</dbReference>
<reference evidence="3 4" key="1">
    <citation type="journal article" date="2018" name="Int. J. Syst. Evol. Microbiol.">
        <title>Glycomyces paridis sp. nov., isolated from the medicinal plant Paris polyphylla.</title>
        <authorList>
            <person name="Fang X.M."/>
            <person name="Bai J.L."/>
            <person name="Su J."/>
            <person name="Zhao L.L."/>
            <person name="Liu H.Y."/>
            <person name="Ma B.P."/>
            <person name="Zhang Y.Q."/>
            <person name="Yu L.Y."/>
        </authorList>
    </citation>
    <scope>NUCLEOTIDE SEQUENCE [LARGE SCALE GENOMIC DNA]</scope>
    <source>
        <strain evidence="3 4">CPCC 204357</strain>
    </source>
</reference>
<organism evidence="3 4">
    <name type="scientific">Glycomyces paridis</name>
    <dbReference type="NCBI Taxonomy" id="2126555"/>
    <lineage>
        <taxon>Bacteria</taxon>
        <taxon>Bacillati</taxon>
        <taxon>Actinomycetota</taxon>
        <taxon>Actinomycetes</taxon>
        <taxon>Glycomycetales</taxon>
        <taxon>Glycomycetaceae</taxon>
        <taxon>Glycomyces</taxon>
    </lineage>
</organism>
<dbReference type="PROSITE" id="PS50937">
    <property type="entry name" value="HTH_MERR_2"/>
    <property type="match status" value="1"/>
</dbReference>
<evidence type="ECO:0000259" key="2">
    <source>
        <dbReference type="PROSITE" id="PS50937"/>
    </source>
</evidence>
<keyword evidence="1" id="KW-0238">DNA-binding</keyword>
<dbReference type="AlphaFoldDB" id="A0A4S8PL91"/>
<dbReference type="Gene3D" id="1.10.1660.10">
    <property type="match status" value="1"/>
</dbReference>
<dbReference type="EMBL" id="STGX01000002">
    <property type="protein sequence ID" value="THV31510.1"/>
    <property type="molecule type" value="Genomic_DNA"/>
</dbReference>